<reference evidence="1 2" key="1">
    <citation type="submission" date="2019-04" db="EMBL/GenBank/DDBJ databases">
        <title>Fungal friends and foes A comparative genomics study of 23 Aspergillus species from section Flavi.</title>
        <authorList>
            <consortium name="DOE Joint Genome Institute"/>
            <person name="Kjaerbolling I."/>
            <person name="Vesth T.C."/>
            <person name="Frisvad J.C."/>
            <person name="Nybo J.L."/>
            <person name="Theobald S."/>
            <person name="Kildgaard S."/>
            <person name="Petersen T.I."/>
            <person name="Kuo A."/>
            <person name="Sato A."/>
            <person name="Lyhne E.K."/>
            <person name="Kogle M.E."/>
            <person name="Wiebenga A."/>
            <person name="Kun R.S."/>
            <person name="Lubbers R.J."/>
            <person name="Makela M.R."/>
            <person name="Barry K."/>
            <person name="Chovatia M."/>
            <person name="Clum A."/>
            <person name="Daum C."/>
            <person name="Haridas S."/>
            <person name="He G."/>
            <person name="LaButti K."/>
            <person name="Lipzen A."/>
            <person name="Mondo S."/>
            <person name="Pangilinan J."/>
            <person name="Riley R."/>
            <person name="Salamov A."/>
            <person name="Simmons B.A."/>
            <person name="Magnuson J.K."/>
            <person name="Henrissat B."/>
            <person name="Mortensen U.H."/>
            <person name="Larsen T.O."/>
            <person name="De vries R.P."/>
            <person name="Grigoriev I.V."/>
            <person name="Machida M."/>
            <person name="Baker S.E."/>
            <person name="Andersen M.R."/>
        </authorList>
    </citation>
    <scope>NUCLEOTIDE SEQUENCE [LARGE SCALE GENOMIC DNA]</scope>
    <source>
        <strain evidence="1 2">CBS 126849</strain>
    </source>
</reference>
<dbReference type="AlphaFoldDB" id="A0A5N6EQ16"/>
<gene>
    <name evidence="1" type="ORF">BDV33DRAFT_175418</name>
</gene>
<name>A0A5N6EQ16_9EURO</name>
<organism evidence="1 2">
    <name type="scientific">Aspergillus novoparasiticus</name>
    <dbReference type="NCBI Taxonomy" id="986946"/>
    <lineage>
        <taxon>Eukaryota</taxon>
        <taxon>Fungi</taxon>
        <taxon>Dikarya</taxon>
        <taxon>Ascomycota</taxon>
        <taxon>Pezizomycotina</taxon>
        <taxon>Eurotiomycetes</taxon>
        <taxon>Eurotiomycetidae</taxon>
        <taxon>Eurotiales</taxon>
        <taxon>Aspergillaceae</taxon>
        <taxon>Aspergillus</taxon>
        <taxon>Aspergillus subgen. Circumdati</taxon>
    </lineage>
</organism>
<accession>A0A5N6EQ16</accession>
<dbReference type="Proteomes" id="UP000326799">
    <property type="component" value="Unassembled WGS sequence"/>
</dbReference>
<proteinExistence type="predicted"/>
<keyword evidence="2" id="KW-1185">Reference proteome</keyword>
<sequence>MQVAPPAKSRNRPSMHPSWKKCSTFAHRHGLCWVPNSPSTGMLMLLVCWTYRDAGDCRVACWVGISLPWHFGCVLPFSLSAW</sequence>
<dbReference type="EMBL" id="ML733449">
    <property type="protein sequence ID" value="KAB8218490.1"/>
    <property type="molecule type" value="Genomic_DNA"/>
</dbReference>
<evidence type="ECO:0000313" key="2">
    <source>
        <dbReference type="Proteomes" id="UP000326799"/>
    </source>
</evidence>
<evidence type="ECO:0000313" key="1">
    <source>
        <dbReference type="EMBL" id="KAB8218490.1"/>
    </source>
</evidence>
<protein>
    <submittedName>
        <fullName evidence="1">Uncharacterized protein</fullName>
    </submittedName>
</protein>